<dbReference type="PROSITE" id="PS01125">
    <property type="entry name" value="ROK"/>
    <property type="match status" value="1"/>
</dbReference>
<evidence type="ECO:0000259" key="4">
    <source>
        <dbReference type="Pfam" id="PF12802"/>
    </source>
</evidence>
<dbReference type="InterPro" id="IPR000835">
    <property type="entry name" value="HTH_MarR-typ"/>
</dbReference>
<keyword evidence="3" id="KW-0859">Xylose metabolism</keyword>
<dbReference type="EMBL" id="OMOF01000067">
    <property type="protein sequence ID" value="SPF36171.1"/>
    <property type="molecule type" value="Genomic_DNA"/>
</dbReference>
<dbReference type="PANTHER" id="PTHR18964">
    <property type="entry name" value="ROK (REPRESSOR, ORF, KINASE) FAMILY"/>
    <property type="match status" value="1"/>
</dbReference>
<evidence type="ECO:0000256" key="1">
    <source>
        <dbReference type="ARBA" id="ARBA00002486"/>
    </source>
</evidence>
<protein>
    <submittedName>
        <fullName evidence="5">Transcriptional regulator/sugar kinase</fullName>
    </submittedName>
</protein>
<gene>
    <name evidence="5" type="ORF">SBF1_1590030</name>
</gene>
<dbReference type="OrthoDB" id="9796533at2"/>
<sequence>MSELIPVGSFQGMKSLNKSTILNVIRQSGPISRAEIAKLTKLTPPTVTNLVGELIESRLVVESTLGESTGGRKPILLLINSSAFYVIGVYAGAKRVKAVTANLDGKVVRQVEMKYEDNQTSEQFLLALETAVEKVMQSTHPNQEPFLGIGVGMHGLVDPELGLSLFAPHLNLRHVPIKWALEKRFKLPVEVENDVRAQAIAESWFGKGVGIPNFICVHVGTGVGAGIIIDNKLYRGSSFTAGEIGHTTIDSNGPRCSCGNYGCLETMVGGAALARRAQQAIRYGKESIIEEWVAGDLDKIDGEMLCRAAQRNDQVAIEVLSDTGRYLGIGLANLINTLNPALIILSGGVSRAEQFVLQPLLKTLERRALTKPAKEVTIAISELGENAIAIGAFTLLLNKLFTPTGLGDVVTDFLSKEERGETNLET</sequence>
<name>A0A2U3K922_9FIRM</name>
<evidence type="ECO:0000256" key="2">
    <source>
        <dbReference type="ARBA" id="ARBA00006479"/>
    </source>
</evidence>
<dbReference type="SUPFAM" id="SSF46785">
    <property type="entry name" value="Winged helix' DNA-binding domain"/>
    <property type="match status" value="1"/>
</dbReference>
<comment type="similarity">
    <text evidence="2">Belongs to the ROK (NagC/XylR) family.</text>
</comment>
<dbReference type="Gene3D" id="3.30.420.40">
    <property type="match status" value="2"/>
</dbReference>
<dbReference type="InterPro" id="IPR049874">
    <property type="entry name" value="ROK_cs"/>
</dbReference>
<keyword evidence="5" id="KW-0808">Transferase</keyword>
<dbReference type="SUPFAM" id="SSF53067">
    <property type="entry name" value="Actin-like ATPase domain"/>
    <property type="match status" value="1"/>
</dbReference>
<dbReference type="GO" id="GO:0042732">
    <property type="term" value="P:D-xylose metabolic process"/>
    <property type="evidence" value="ECO:0007669"/>
    <property type="project" value="UniProtKB-KW"/>
</dbReference>
<dbReference type="Gene3D" id="1.10.10.10">
    <property type="entry name" value="Winged helix-like DNA-binding domain superfamily/Winged helix DNA-binding domain"/>
    <property type="match status" value="1"/>
</dbReference>
<dbReference type="InterPro" id="IPR036390">
    <property type="entry name" value="WH_DNA-bd_sf"/>
</dbReference>
<evidence type="ECO:0000313" key="5">
    <source>
        <dbReference type="EMBL" id="SPF36171.1"/>
    </source>
</evidence>
<dbReference type="InterPro" id="IPR000600">
    <property type="entry name" value="ROK"/>
</dbReference>
<dbReference type="GO" id="GO:0016301">
    <property type="term" value="F:kinase activity"/>
    <property type="evidence" value="ECO:0007669"/>
    <property type="project" value="UniProtKB-KW"/>
</dbReference>
<dbReference type="Pfam" id="PF12802">
    <property type="entry name" value="MarR_2"/>
    <property type="match status" value="1"/>
</dbReference>
<accession>A0A2U3K922</accession>
<evidence type="ECO:0000313" key="6">
    <source>
        <dbReference type="Proteomes" id="UP000238916"/>
    </source>
</evidence>
<keyword evidence="5" id="KW-0418">Kinase</keyword>
<proteinExistence type="inferred from homology"/>
<evidence type="ECO:0000256" key="3">
    <source>
        <dbReference type="ARBA" id="ARBA00022629"/>
    </source>
</evidence>
<dbReference type="Proteomes" id="UP000238916">
    <property type="component" value="Unassembled WGS sequence"/>
</dbReference>
<organism evidence="5 6">
    <name type="scientific">Candidatus Desulfosporosinus infrequens</name>
    <dbReference type="NCBI Taxonomy" id="2043169"/>
    <lineage>
        <taxon>Bacteria</taxon>
        <taxon>Bacillati</taxon>
        <taxon>Bacillota</taxon>
        <taxon>Clostridia</taxon>
        <taxon>Eubacteriales</taxon>
        <taxon>Desulfitobacteriaceae</taxon>
        <taxon>Desulfosporosinus</taxon>
    </lineage>
</organism>
<keyword evidence="3" id="KW-0119">Carbohydrate metabolism</keyword>
<reference evidence="6" key="1">
    <citation type="submission" date="2018-02" db="EMBL/GenBank/DDBJ databases">
        <authorList>
            <person name="Hausmann B."/>
        </authorList>
    </citation>
    <scope>NUCLEOTIDE SEQUENCE [LARGE SCALE GENOMIC DNA]</scope>
    <source>
        <strain evidence="6">Peat soil MAG SbF1</strain>
    </source>
</reference>
<dbReference type="InterPro" id="IPR043129">
    <property type="entry name" value="ATPase_NBD"/>
</dbReference>
<comment type="function">
    <text evidence="1">Transcriptional repressor of xylose-utilizing enzymes.</text>
</comment>
<feature type="domain" description="HTH marR-type" evidence="4">
    <location>
        <begin position="18"/>
        <end position="61"/>
    </location>
</feature>
<dbReference type="Pfam" id="PF00480">
    <property type="entry name" value="ROK"/>
    <property type="match status" value="1"/>
</dbReference>
<dbReference type="AlphaFoldDB" id="A0A2U3K922"/>
<dbReference type="CDD" id="cd24076">
    <property type="entry name" value="ASKHA_ATPase_ROK_BsXylR-like"/>
    <property type="match status" value="1"/>
</dbReference>
<dbReference type="InterPro" id="IPR036388">
    <property type="entry name" value="WH-like_DNA-bd_sf"/>
</dbReference>
<dbReference type="PANTHER" id="PTHR18964:SF149">
    <property type="entry name" value="BIFUNCTIONAL UDP-N-ACETYLGLUCOSAMINE 2-EPIMERASE_N-ACETYLMANNOSAMINE KINASE"/>
    <property type="match status" value="1"/>
</dbReference>